<sequence length="122" mass="13629">MMSPNRQQVPDAISYKCSDTAPAFGGDTEATVAFQLFWVLLKGDTLSQVSSEARDGFARDTNAIIGTQRLMDVHESREYVGHHRELVTLDALESDDCHISKDLVTAPTGIWILRGLPVYWYL</sequence>
<evidence type="ECO:0000313" key="1">
    <source>
        <dbReference type="EMBL" id="EPE05205.1"/>
    </source>
</evidence>
<protein>
    <submittedName>
        <fullName evidence="1">Uncharacterized protein</fullName>
    </submittedName>
</protein>
<accession>S3CWP5</accession>
<dbReference type="AlphaFoldDB" id="S3CWP5"/>
<evidence type="ECO:0000313" key="2">
    <source>
        <dbReference type="Proteomes" id="UP000016923"/>
    </source>
</evidence>
<dbReference type="HOGENOM" id="CLU_2027403_0_0_1"/>
<dbReference type="VEuPathDB" id="FungiDB:F503_03810"/>
<dbReference type="EMBL" id="KE148157">
    <property type="protein sequence ID" value="EPE05205.1"/>
    <property type="molecule type" value="Genomic_DNA"/>
</dbReference>
<proteinExistence type="predicted"/>
<keyword evidence="2" id="KW-1185">Reference proteome</keyword>
<organism evidence="1 2">
    <name type="scientific">Ophiostoma piceae (strain UAMH 11346)</name>
    <name type="common">Sap stain fungus</name>
    <dbReference type="NCBI Taxonomy" id="1262450"/>
    <lineage>
        <taxon>Eukaryota</taxon>
        <taxon>Fungi</taxon>
        <taxon>Dikarya</taxon>
        <taxon>Ascomycota</taxon>
        <taxon>Pezizomycotina</taxon>
        <taxon>Sordariomycetes</taxon>
        <taxon>Sordariomycetidae</taxon>
        <taxon>Ophiostomatales</taxon>
        <taxon>Ophiostomataceae</taxon>
        <taxon>Ophiostoma</taxon>
    </lineage>
</organism>
<gene>
    <name evidence="1" type="ORF">F503_03810</name>
</gene>
<dbReference type="Proteomes" id="UP000016923">
    <property type="component" value="Unassembled WGS sequence"/>
</dbReference>
<name>S3CWP5_OPHP1</name>
<reference evidence="1 2" key="1">
    <citation type="journal article" date="2013" name="BMC Genomics">
        <title>The genome and transcriptome of the pine saprophyte Ophiostoma piceae, and a comparison with the bark beetle-associated pine pathogen Grosmannia clavigera.</title>
        <authorList>
            <person name="Haridas S."/>
            <person name="Wang Y."/>
            <person name="Lim L."/>
            <person name="Massoumi Alamouti S."/>
            <person name="Jackman S."/>
            <person name="Docking R."/>
            <person name="Robertson G."/>
            <person name="Birol I."/>
            <person name="Bohlmann J."/>
            <person name="Breuil C."/>
        </authorList>
    </citation>
    <scope>NUCLEOTIDE SEQUENCE [LARGE SCALE GENOMIC DNA]</scope>
    <source>
        <strain evidence="1 2">UAMH 11346</strain>
    </source>
</reference>